<dbReference type="OrthoDB" id="5295771at2759"/>
<evidence type="ECO:0000313" key="8">
    <source>
        <dbReference type="EMBL" id="KAH3683778.1"/>
    </source>
</evidence>
<dbReference type="InterPro" id="IPR002838">
    <property type="entry name" value="AIM24"/>
</dbReference>
<evidence type="ECO:0000256" key="2">
    <source>
        <dbReference type="ARBA" id="ARBA00009322"/>
    </source>
</evidence>
<keyword evidence="4" id="KW-0809">Transit peptide</keyword>
<evidence type="ECO:0000256" key="1">
    <source>
        <dbReference type="ARBA" id="ARBA00004173"/>
    </source>
</evidence>
<comment type="caution">
    <text evidence="8">The sequence shown here is derived from an EMBL/GenBank/DDBJ whole genome shotgun (WGS) entry which is preliminary data.</text>
</comment>
<dbReference type="EMBL" id="JAEUBG010002958">
    <property type="protein sequence ID" value="KAH3683778.1"/>
    <property type="molecule type" value="Genomic_DNA"/>
</dbReference>
<dbReference type="PANTHER" id="PTHR36959:SF2">
    <property type="entry name" value="ALTERED INHERITANCE OF MITOCHONDRIA PROTEIN 24, MITOCHONDRIAL"/>
    <property type="match status" value="1"/>
</dbReference>
<keyword evidence="5 6" id="KW-0496">Mitochondrion</keyword>
<feature type="region of interest" description="Disordered" evidence="7">
    <location>
        <begin position="27"/>
        <end position="56"/>
    </location>
</feature>
<reference evidence="8" key="2">
    <citation type="submission" date="2021-01" db="EMBL/GenBank/DDBJ databases">
        <authorList>
            <person name="Schikora-Tamarit M.A."/>
        </authorList>
    </citation>
    <scope>NUCLEOTIDE SEQUENCE</scope>
    <source>
        <strain evidence="8">CBS2887</strain>
    </source>
</reference>
<proteinExistence type="inferred from homology"/>
<dbReference type="Pfam" id="PF01987">
    <property type="entry name" value="AIM24"/>
    <property type="match status" value="1"/>
</dbReference>
<comment type="subcellular location">
    <subcellularLocation>
        <location evidence="1 6">Mitochondrion</location>
    </subcellularLocation>
</comment>
<dbReference type="InterPro" id="IPR036983">
    <property type="entry name" value="AIM24_sf"/>
</dbReference>
<evidence type="ECO:0000256" key="6">
    <source>
        <dbReference type="RuleBase" id="RU363045"/>
    </source>
</evidence>
<reference evidence="8" key="1">
    <citation type="journal article" date="2021" name="Open Biol.">
        <title>Shared evolutionary footprints suggest mitochondrial oxidative damage underlies multiple complex I losses in fungi.</title>
        <authorList>
            <person name="Schikora-Tamarit M.A."/>
            <person name="Marcet-Houben M."/>
            <person name="Nosek J."/>
            <person name="Gabaldon T."/>
        </authorList>
    </citation>
    <scope>NUCLEOTIDE SEQUENCE</scope>
    <source>
        <strain evidence="8">CBS2887</strain>
    </source>
</reference>
<gene>
    <name evidence="8" type="ORF">WICPIJ_005253</name>
</gene>
<evidence type="ECO:0000256" key="3">
    <source>
        <dbReference type="ARBA" id="ARBA00013287"/>
    </source>
</evidence>
<accession>A0A9P8TLA6</accession>
<dbReference type="AlphaFoldDB" id="A0A9P8TLA6"/>
<dbReference type="PANTHER" id="PTHR36959">
    <property type="entry name" value="ALTERED INHERITANCE OF MITOCHONDRIA PROTEIN 24, MITOCHONDRIAL"/>
    <property type="match status" value="1"/>
</dbReference>
<dbReference type="Proteomes" id="UP000774326">
    <property type="component" value="Unassembled WGS sequence"/>
</dbReference>
<dbReference type="GO" id="GO:0005743">
    <property type="term" value="C:mitochondrial inner membrane"/>
    <property type="evidence" value="ECO:0007669"/>
    <property type="project" value="TreeGrafter"/>
</dbReference>
<feature type="compositionally biased region" description="Low complexity" evidence="7">
    <location>
        <begin position="27"/>
        <end position="48"/>
    </location>
</feature>
<protein>
    <recommendedName>
        <fullName evidence="3 6">Altered inheritance of mitochondria protein 24, mitochondrial</fullName>
    </recommendedName>
</protein>
<comment type="similarity">
    <text evidence="2 6">Belongs to the AIM24 family.</text>
</comment>
<name>A0A9P8TLA6_WICPI</name>
<evidence type="ECO:0000313" key="9">
    <source>
        <dbReference type="Proteomes" id="UP000774326"/>
    </source>
</evidence>
<evidence type="ECO:0000256" key="7">
    <source>
        <dbReference type="SAM" id="MobiDB-lite"/>
    </source>
</evidence>
<keyword evidence="9" id="KW-1185">Reference proteome</keyword>
<dbReference type="Gene3D" id="3.60.160.10">
    <property type="entry name" value="Mitochondrial biogenesis AIM24"/>
    <property type="match status" value="1"/>
</dbReference>
<evidence type="ECO:0000256" key="4">
    <source>
        <dbReference type="ARBA" id="ARBA00022946"/>
    </source>
</evidence>
<organism evidence="8 9">
    <name type="scientific">Wickerhamomyces pijperi</name>
    <name type="common">Yeast</name>
    <name type="synonym">Pichia pijperi</name>
    <dbReference type="NCBI Taxonomy" id="599730"/>
    <lineage>
        <taxon>Eukaryota</taxon>
        <taxon>Fungi</taxon>
        <taxon>Dikarya</taxon>
        <taxon>Ascomycota</taxon>
        <taxon>Saccharomycotina</taxon>
        <taxon>Saccharomycetes</taxon>
        <taxon>Phaffomycetales</taxon>
        <taxon>Wickerhamomycetaceae</taxon>
        <taxon>Wickerhamomyces</taxon>
    </lineage>
</organism>
<dbReference type="GO" id="GO:0007007">
    <property type="term" value="P:inner mitochondrial membrane organization"/>
    <property type="evidence" value="ECO:0007669"/>
    <property type="project" value="TreeGrafter"/>
</dbReference>
<sequence>MSLQKLRPLALVRGLHIENTTYIKTASTKESTTTTTSSSSESLNSTDSPDLDKPEFTALGQPPTLVQIKIVPSYPVHITKGSLLSLYGTSLKNIAFTNEWLESPLKRILYGFHSFRYQKLESTAPATSLITVDKDSTLSTLSLNGTVDWAILSNDAIAGYSGATLRISTESVPRYVKAEAKKWFTLSNNTETKTGLYSFWRSGYSLVQGRGDVILKGYGSVFKVDLDADEQILIKKDNIIGISVNGDELSKCVSEHQGFNNFKPIEAAASVEEKSTEIVEVTTMMQIQQYFRLFVQYANTAYRAFTQIFPKSSDGYVNVVGPRTVLLQSDLAPSLLSQFTAVDDQTIEVLENKVFKASLQNNNKKPQDYLSYVTVKDGKVSFQSTPDFQKTIDSMPKANRD</sequence>
<evidence type="ECO:0000256" key="5">
    <source>
        <dbReference type="ARBA" id="ARBA00023128"/>
    </source>
</evidence>